<dbReference type="SMART" id="SM00214">
    <property type="entry name" value="VWC"/>
    <property type="match status" value="1"/>
</dbReference>
<evidence type="ECO:0000259" key="1">
    <source>
        <dbReference type="PROSITE" id="PS50184"/>
    </source>
</evidence>
<protein>
    <submittedName>
        <fullName evidence="3">Kielin/chordin-like protein</fullName>
    </submittedName>
</protein>
<dbReference type="Proteomes" id="UP000515154">
    <property type="component" value="Linkage group LG3"/>
</dbReference>
<keyword evidence="2" id="KW-1185">Reference proteome</keyword>
<dbReference type="PROSITE" id="PS50184">
    <property type="entry name" value="VWFC_2"/>
    <property type="match status" value="1"/>
</dbReference>
<dbReference type="SUPFAM" id="SSF57603">
    <property type="entry name" value="FnI-like domain"/>
    <property type="match status" value="1"/>
</dbReference>
<evidence type="ECO:0000313" key="3">
    <source>
        <dbReference type="RefSeq" id="XP_036357569.1"/>
    </source>
</evidence>
<dbReference type="InterPro" id="IPR052624">
    <property type="entry name" value="CRIM1"/>
</dbReference>
<reference evidence="3" key="1">
    <citation type="submission" date="2025-08" db="UniProtKB">
        <authorList>
            <consortium name="RefSeq"/>
        </authorList>
    </citation>
    <scope>IDENTIFICATION</scope>
</reference>
<accession>A0A7E6EQE7</accession>
<dbReference type="KEGG" id="osn:118762696"/>
<dbReference type="PROSITE" id="PS01208">
    <property type="entry name" value="VWFC_1"/>
    <property type="match status" value="1"/>
</dbReference>
<proteinExistence type="predicted"/>
<dbReference type="InterPro" id="IPR001007">
    <property type="entry name" value="VWF_dom"/>
</dbReference>
<organism evidence="2 3">
    <name type="scientific">Octopus sinensis</name>
    <name type="common">East Asian common octopus</name>
    <dbReference type="NCBI Taxonomy" id="2607531"/>
    <lineage>
        <taxon>Eukaryota</taxon>
        <taxon>Metazoa</taxon>
        <taxon>Spiralia</taxon>
        <taxon>Lophotrochozoa</taxon>
        <taxon>Mollusca</taxon>
        <taxon>Cephalopoda</taxon>
        <taxon>Coleoidea</taxon>
        <taxon>Octopodiformes</taxon>
        <taxon>Octopoda</taxon>
        <taxon>Incirrata</taxon>
        <taxon>Octopodidae</taxon>
        <taxon>Octopus</taxon>
    </lineage>
</organism>
<dbReference type="PANTHER" id="PTHR46439">
    <property type="entry name" value="CYSTEINE-RICH MOTOR NEURON 1 PROTEIN"/>
    <property type="match status" value="1"/>
</dbReference>
<name>A0A7E6EQE7_9MOLL</name>
<dbReference type="Gene3D" id="6.20.200.20">
    <property type="match status" value="2"/>
</dbReference>
<dbReference type="AlphaFoldDB" id="A0A7E6EQE7"/>
<evidence type="ECO:0000313" key="2">
    <source>
        <dbReference type="Proteomes" id="UP000515154"/>
    </source>
</evidence>
<dbReference type="RefSeq" id="XP_036357569.1">
    <property type="nucleotide sequence ID" value="XM_036501676.1"/>
</dbReference>
<feature type="domain" description="VWFC" evidence="1">
    <location>
        <begin position="36"/>
        <end position="94"/>
    </location>
</feature>
<gene>
    <name evidence="3" type="primary">LOC118762696</name>
</gene>
<sequence>MLQFQDGNVICIKESCPPLNCPLAERLPGQCCAQCQECTYKDRSYKNGAMWFSDDDSCTSCICHDGSVTCSELQCIVPCSNYVEEPDQCCPVCPSKAISILSLILVCRSCAEIVQFCVVKIVHVQYQLEGTKEATSKSFSS</sequence>
<dbReference type="Pfam" id="PF23334">
    <property type="entry name" value="VWC2L_2nd"/>
    <property type="match status" value="1"/>
</dbReference>